<keyword evidence="6" id="KW-0050">Antiport</keyword>
<dbReference type="Pfam" id="PF01554">
    <property type="entry name" value="MatE"/>
    <property type="match status" value="2"/>
</dbReference>
<protein>
    <recommendedName>
        <fullName evidence="4">Probable multidrug resistance protein NorM</fullName>
    </recommendedName>
    <alternativeName>
        <fullName evidence="12">Multidrug-efflux transporter</fullName>
    </alternativeName>
</protein>
<evidence type="ECO:0000256" key="6">
    <source>
        <dbReference type="ARBA" id="ARBA00022449"/>
    </source>
</evidence>
<feature type="transmembrane region" description="Helical" evidence="13">
    <location>
        <begin position="253"/>
        <end position="275"/>
    </location>
</feature>
<organism evidence="14 15">
    <name type="scientific">Paracholeplasma vituli</name>
    <dbReference type="NCBI Taxonomy" id="69473"/>
    <lineage>
        <taxon>Bacteria</taxon>
        <taxon>Bacillati</taxon>
        <taxon>Mycoplasmatota</taxon>
        <taxon>Mollicutes</taxon>
        <taxon>Acholeplasmatales</taxon>
        <taxon>Acholeplasmataceae</taxon>
        <taxon>Paracholeplasma</taxon>
    </lineage>
</organism>
<dbReference type="InterPro" id="IPR002528">
    <property type="entry name" value="MATE_fam"/>
</dbReference>
<feature type="transmembrane region" description="Helical" evidence="13">
    <location>
        <begin position="367"/>
        <end position="389"/>
    </location>
</feature>
<evidence type="ECO:0000256" key="2">
    <source>
        <dbReference type="ARBA" id="ARBA00004651"/>
    </source>
</evidence>
<keyword evidence="7" id="KW-1003">Cell membrane</keyword>
<accession>A0ABT2PY37</accession>
<dbReference type="EMBL" id="JAOEGN010000004">
    <property type="protein sequence ID" value="MCU0104642.1"/>
    <property type="molecule type" value="Genomic_DNA"/>
</dbReference>
<feature type="transmembrane region" description="Helical" evidence="13">
    <location>
        <begin position="91"/>
        <end position="112"/>
    </location>
</feature>
<keyword evidence="10" id="KW-0406">Ion transport</keyword>
<name>A0ABT2PY37_9MOLU</name>
<gene>
    <name evidence="14" type="ORF">N7603_03120</name>
</gene>
<evidence type="ECO:0000256" key="9">
    <source>
        <dbReference type="ARBA" id="ARBA00022989"/>
    </source>
</evidence>
<reference evidence="15" key="1">
    <citation type="submission" date="2023-07" db="EMBL/GenBank/DDBJ databases">
        <title>Novel Mycoplasma species identified in domestic and wild animals.</title>
        <authorList>
            <person name="Volokhov D.V."/>
            <person name="Furtak V.A."/>
            <person name="Zagorodnyaya T.A."/>
        </authorList>
    </citation>
    <scope>NUCLEOTIDE SEQUENCE [LARGE SCALE GENOMIC DNA]</scope>
    <source>
        <strain evidence="15">92-19</strain>
    </source>
</reference>
<feature type="transmembrane region" description="Helical" evidence="13">
    <location>
        <begin position="140"/>
        <end position="159"/>
    </location>
</feature>
<sequence length="463" mass="50594">MKKFIGSKAFYREVLAIVLPIMLQQGITTFVGLLDNIMVGNLNENAIGGVAAANQIMFIVTICFIGGLAGPGIFIAQYFGAKDENALKQAFRAKVILAALVTIISMGILFIFKEPMIQAFAKNDPGSEGVYNQAVITYGVQYLTIMAFSLPVLAVIQLYASTFREIRETKVPMIAGIIAVLVNLVFNYLLIFGNLGFPKLEVEGAAIATVISRVVETSILLFVAYKNKMVFAQGIFSHFHIERKRFILMVKKTLPLLANELLWSSSVLVIMLAYAQRGTSVYAAFAISSAVSNLFFIVFGALATGISVMVGNELGANQIELAKENARKLLALTIMVCIVFGVLLAIIAPFAPYLYNVSDQVRTMATQFMWVVASLMWIFAFNAGIFFVLRAGGMVVLTFLFDSTFAWLVAVPLAVILSIYTSLPILLVYIIVEGVSLIKGLIGVQYVKAGKWARNLAHHENAN</sequence>
<feature type="transmembrane region" description="Helical" evidence="13">
    <location>
        <begin position="396"/>
        <end position="420"/>
    </location>
</feature>
<evidence type="ECO:0000256" key="5">
    <source>
        <dbReference type="ARBA" id="ARBA00022448"/>
    </source>
</evidence>
<dbReference type="Proteomes" id="UP001209076">
    <property type="component" value="Unassembled WGS sequence"/>
</dbReference>
<dbReference type="PANTHER" id="PTHR43298:SF2">
    <property type="entry name" value="FMN_FAD EXPORTER YEEO-RELATED"/>
    <property type="match status" value="1"/>
</dbReference>
<evidence type="ECO:0000256" key="3">
    <source>
        <dbReference type="ARBA" id="ARBA00010199"/>
    </source>
</evidence>
<keyword evidence="9 13" id="KW-1133">Transmembrane helix</keyword>
<dbReference type="NCBIfam" id="TIGR00797">
    <property type="entry name" value="matE"/>
    <property type="match status" value="1"/>
</dbReference>
<keyword evidence="11 13" id="KW-0472">Membrane</keyword>
<evidence type="ECO:0000256" key="12">
    <source>
        <dbReference type="ARBA" id="ARBA00031636"/>
    </source>
</evidence>
<keyword evidence="15" id="KW-1185">Reference proteome</keyword>
<dbReference type="InterPro" id="IPR050222">
    <property type="entry name" value="MATE_MdtK"/>
</dbReference>
<feature type="transmembrane region" description="Helical" evidence="13">
    <location>
        <begin position="329"/>
        <end position="355"/>
    </location>
</feature>
<dbReference type="PIRSF" id="PIRSF006603">
    <property type="entry name" value="DinF"/>
    <property type="match status" value="1"/>
</dbReference>
<evidence type="ECO:0000313" key="15">
    <source>
        <dbReference type="Proteomes" id="UP001209076"/>
    </source>
</evidence>
<evidence type="ECO:0000313" key="14">
    <source>
        <dbReference type="EMBL" id="MCU0104642.1"/>
    </source>
</evidence>
<feature type="transmembrane region" description="Helical" evidence="13">
    <location>
        <begin position="281"/>
        <end position="308"/>
    </location>
</feature>
<feature type="transmembrane region" description="Helical" evidence="13">
    <location>
        <begin position="204"/>
        <end position="225"/>
    </location>
</feature>
<evidence type="ECO:0000256" key="1">
    <source>
        <dbReference type="ARBA" id="ARBA00003408"/>
    </source>
</evidence>
<comment type="function">
    <text evidence="1">Multidrug efflux pump.</text>
</comment>
<dbReference type="RefSeq" id="WP_262095885.1">
    <property type="nucleotide sequence ID" value="NZ_JAOEGN010000004.1"/>
</dbReference>
<evidence type="ECO:0000256" key="10">
    <source>
        <dbReference type="ARBA" id="ARBA00023065"/>
    </source>
</evidence>
<keyword evidence="5" id="KW-0813">Transport</keyword>
<dbReference type="InterPro" id="IPR048279">
    <property type="entry name" value="MdtK-like"/>
</dbReference>
<evidence type="ECO:0000256" key="8">
    <source>
        <dbReference type="ARBA" id="ARBA00022692"/>
    </source>
</evidence>
<evidence type="ECO:0000256" key="11">
    <source>
        <dbReference type="ARBA" id="ARBA00023136"/>
    </source>
</evidence>
<feature type="transmembrane region" description="Helical" evidence="13">
    <location>
        <begin position="12"/>
        <end position="34"/>
    </location>
</feature>
<evidence type="ECO:0000256" key="7">
    <source>
        <dbReference type="ARBA" id="ARBA00022475"/>
    </source>
</evidence>
<comment type="caution">
    <text evidence="14">The sequence shown here is derived from an EMBL/GenBank/DDBJ whole genome shotgun (WGS) entry which is preliminary data.</text>
</comment>
<keyword evidence="8 13" id="KW-0812">Transmembrane</keyword>
<proteinExistence type="inferred from homology"/>
<feature type="transmembrane region" description="Helical" evidence="13">
    <location>
        <begin position="426"/>
        <end position="447"/>
    </location>
</feature>
<evidence type="ECO:0000256" key="13">
    <source>
        <dbReference type="SAM" id="Phobius"/>
    </source>
</evidence>
<evidence type="ECO:0000256" key="4">
    <source>
        <dbReference type="ARBA" id="ARBA00020268"/>
    </source>
</evidence>
<feature type="transmembrane region" description="Helical" evidence="13">
    <location>
        <begin position="171"/>
        <end position="192"/>
    </location>
</feature>
<feature type="transmembrane region" description="Helical" evidence="13">
    <location>
        <begin position="54"/>
        <end position="79"/>
    </location>
</feature>
<comment type="subcellular location">
    <subcellularLocation>
        <location evidence="2">Cell membrane</location>
        <topology evidence="2">Multi-pass membrane protein</topology>
    </subcellularLocation>
</comment>
<comment type="similarity">
    <text evidence="3">Belongs to the multi antimicrobial extrusion (MATE) (TC 2.A.66.1) family.</text>
</comment>
<dbReference type="PANTHER" id="PTHR43298">
    <property type="entry name" value="MULTIDRUG RESISTANCE PROTEIN NORM-RELATED"/>
    <property type="match status" value="1"/>
</dbReference>